<accession>A7HL26</accession>
<feature type="coiled-coil region" evidence="1">
    <location>
        <begin position="374"/>
        <end position="415"/>
    </location>
</feature>
<gene>
    <name evidence="3" type="ordered locus">Fnod_0755</name>
</gene>
<dbReference type="KEGG" id="fno:Fnod_0755"/>
<dbReference type="RefSeq" id="WP_011993926.1">
    <property type="nucleotide sequence ID" value="NC_009718.1"/>
</dbReference>
<evidence type="ECO:0000313" key="3">
    <source>
        <dbReference type="EMBL" id="ABS60609.1"/>
    </source>
</evidence>
<keyword evidence="1" id="KW-0175">Coiled coil</keyword>
<sequence>MKIRVFRTLFITLLLTLALQMVFSIQVPENSKFVLYFSSLDDLLNSLDVQVDYNIGPVTIFGDTSISLLKILQLYLISESENEEEMMVNLISALPVVVDIQKAKINDILEILNNLIGEETSIIVSKLSQITKKVILGPITFYLIEGPNDVYITANELQRRIVEDMINSKTPTIKIDIPQDAYIYYKGFGENSIWSFLTVDLYGKTVSDEMKVKVTDNEMSVEILIEKELTEYEKSLMKEFETYLSGLNIVENSVAVIGTTKDYKLFLDMFLKEVVGENISQYLTDAVFSVNMNQEMILSGTYDPKFERDIINQFSDKPFFVEVDKNNSVINVKTKNTNGVSIDNANEIKNSLLYAYINLSVMETGLDSIIKLNVQRLENGNLKISANIENYQNLLKSLLEEVASNELENLEYIEEWNEEEYTEEEITTTEETMTEEATTEEATTVEEEEEEEEYYAESFEEEFDPYEISGMINELISITFDKMYEGVLPTLRAFQNVFPREFLDRIEIFPAFGKDGTIYFVFVYYTDYIEQAKTIRDVLYYDYGINSNIVYDKLVITFYEQAGE</sequence>
<proteinExistence type="predicted"/>
<reference evidence="3 4" key="2">
    <citation type="journal article" date="2009" name="Proc. Natl. Acad. Sci. U.S.A.">
        <title>On the chimeric nature, thermophilic origin, and phylogenetic placement of the Thermotogales.</title>
        <authorList>
            <person name="Zhaxybayeva O."/>
            <person name="Swithers K.S."/>
            <person name="Lapierre P."/>
            <person name="Fournier G.P."/>
            <person name="Bickhart D.M."/>
            <person name="DeBoy R.T."/>
            <person name="Nelson K.E."/>
            <person name="Nesbo C.L."/>
            <person name="Doolittle W.F."/>
            <person name="Gogarten J.P."/>
            <person name="Noll K.M."/>
        </authorList>
    </citation>
    <scope>NUCLEOTIDE SEQUENCE [LARGE SCALE GENOMIC DNA]</scope>
    <source>
        <strain evidence="4">ATCC 35602 / DSM 5306 / Rt17-B1</strain>
    </source>
</reference>
<keyword evidence="4" id="KW-1185">Reference proteome</keyword>
<dbReference type="EMBL" id="CP000771">
    <property type="protein sequence ID" value="ABS60609.1"/>
    <property type="molecule type" value="Genomic_DNA"/>
</dbReference>
<reference evidence="3 4" key="1">
    <citation type="submission" date="2007-07" db="EMBL/GenBank/DDBJ databases">
        <title>Complete sequence of Fervidobacterium nodosum Rt17-B1.</title>
        <authorList>
            <consortium name="US DOE Joint Genome Institute"/>
            <person name="Copeland A."/>
            <person name="Lucas S."/>
            <person name="Lapidus A."/>
            <person name="Barry K."/>
            <person name="Glavina del Rio T."/>
            <person name="Dalin E."/>
            <person name="Tice H."/>
            <person name="Pitluck S."/>
            <person name="Saunders E."/>
            <person name="Brettin T."/>
            <person name="Bruce D."/>
            <person name="Detter J.C."/>
            <person name="Han C."/>
            <person name="Schmutz J."/>
            <person name="Larimer F."/>
            <person name="Land M."/>
            <person name="Hauser L."/>
            <person name="Kyrpides N."/>
            <person name="Mikhailova N."/>
            <person name="Nelson K."/>
            <person name="Gogarten J.P."/>
            <person name="Noll K."/>
            <person name="Richardson P."/>
        </authorList>
    </citation>
    <scope>NUCLEOTIDE SEQUENCE [LARGE SCALE GENOMIC DNA]</scope>
    <source>
        <strain evidence="4">ATCC 35602 / DSM 5306 / Rt17-B1</strain>
    </source>
</reference>
<evidence type="ECO:0000313" key="4">
    <source>
        <dbReference type="Proteomes" id="UP000002415"/>
    </source>
</evidence>
<feature type="region of interest" description="Disordered" evidence="2">
    <location>
        <begin position="419"/>
        <end position="447"/>
    </location>
</feature>
<dbReference type="Proteomes" id="UP000002415">
    <property type="component" value="Chromosome"/>
</dbReference>
<name>A7HL26_FERNB</name>
<dbReference type="AlphaFoldDB" id="A7HL26"/>
<organism evidence="3 4">
    <name type="scientific">Fervidobacterium nodosum (strain ATCC 35602 / DSM 5306 / Rt17-B1)</name>
    <dbReference type="NCBI Taxonomy" id="381764"/>
    <lineage>
        <taxon>Bacteria</taxon>
        <taxon>Thermotogati</taxon>
        <taxon>Thermotogota</taxon>
        <taxon>Thermotogae</taxon>
        <taxon>Thermotogales</taxon>
        <taxon>Fervidobacteriaceae</taxon>
        <taxon>Fervidobacterium</taxon>
    </lineage>
</organism>
<evidence type="ECO:0000256" key="2">
    <source>
        <dbReference type="SAM" id="MobiDB-lite"/>
    </source>
</evidence>
<evidence type="ECO:0000256" key="1">
    <source>
        <dbReference type="SAM" id="Coils"/>
    </source>
</evidence>
<protein>
    <submittedName>
        <fullName evidence="3">Uncharacterized protein</fullName>
    </submittedName>
</protein>
<dbReference type="HOGENOM" id="CLU_482939_0_0_0"/>